<evidence type="ECO:0000256" key="3">
    <source>
        <dbReference type="PROSITE-ProRule" id="PRU01091"/>
    </source>
</evidence>
<dbReference type="SUPFAM" id="SSF48452">
    <property type="entry name" value="TPR-like"/>
    <property type="match status" value="2"/>
</dbReference>
<organism evidence="5 6">
    <name type="scientific">Longispora fulva</name>
    <dbReference type="NCBI Taxonomy" id="619741"/>
    <lineage>
        <taxon>Bacteria</taxon>
        <taxon>Bacillati</taxon>
        <taxon>Actinomycetota</taxon>
        <taxon>Actinomycetes</taxon>
        <taxon>Micromonosporales</taxon>
        <taxon>Micromonosporaceae</taxon>
        <taxon>Longispora</taxon>
    </lineage>
</organism>
<comment type="similarity">
    <text evidence="1">Belongs to the AfsR/DnrI/RedD regulatory family.</text>
</comment>
<evidence type="ECO:0000313" key="6">
    <source>
        <dbReference type="Proteomes" id="UP000622552"/>
    </source>
</evidence>
<dbReference type="InterPro" id="IPR005158">
    <property type="entry name" value="BTAD"/>
</dbReference>
<dbReference type="Gene3D" id="1.25.40.10">
    <property type="entry name" value="Tetratricopeptide repeat domain"/>
    <property type="match status" value="2"/>
</dbReference>
<dbReference type="GO" id="GO:0043531">
    <property type="term" value="F:ADP binding"/>
    <property type="evidence" value="ECO:0007669"/>
    <property type="project" value="InterPro"/>
</dbReference>
<dbReference type="Pfam" id="PF00486">
    <property type="entry name" value="Trans_reg_C"/>
    <property type="match status" value="1"/>
</dbReference>
<dbReference type="EMBL" id="JADOUF010000001">
    <property type="protein sequence ID" value="MBG6137854.1"/>
    <property type="molecule type" value="Genomic_DNA"/>
</dbReference>
<dbReference type="AlphaFoldDB" id="A0A8J7KKB0"/>
<dbReference type="PROSITE" id="PS51755">
    <property type="entry name" value="OMPR_PHOB"/>
    <property type="match status" value="1"/>
</dbReference>
<dbReference type="PRINTS" id="PR00364">
    <property type="entry name" value="DISEASERSIST"/>
</dbReference>
<accession>A0A8J7KKB0</accession>
<name>A0A8J7KKB0_9ACTN</name>
<dbReference type="InterPro" id="IPR002182">
    <property type="entry name" value="NB-ARC"/>
</dbReference>
<keyword evidence="2 3" id="KW-0238">DNA-binding</keyword>
<dbReference type="Pfam" id="PF03704">
    <property type="entry name" value="BTAD"/>
    <property type="match status" value="1"/>
</dbReference>
<dbReference type="InterPro" id="IPR001867">
    <property type="entry name" value="OmpR/PhoB-type_DNA-bd"/>
</dbReference>
<protein>
    <submittedName>
        <fullName evidence="5">Putative ATPase/DNA-binding SARP family transcriptional activator</fullName>
    </submittedName>
</protein>
<dbReference type="RefSeq" id="WP_197004673.1">
    <property type="nucleotide sequence ID" value="NZ_BONS01000017.1"/>
</dbReference>
<dbReference type="InterPro" id="IPR027417">
    <property type="entry name" value="P-loop_NTPase"/>
</dbReference>
<dbReference type="GO" id="GO:0006355">
    <property type="term" value="P:regulation of DNA-templated transcription"/>
    <property type="evidence" value="ECO:0007669"/>
    <property type="project" value="InterPro"/>
</dbReference>
<dbReference type="GO" id="GO:0000160">
    <property type="term" value="P:phosphorelay signal transduction system"/>
    <property type="evidence" value="ECO:0007669"/>
    <property type="project" value="InterPro"/>
</dbReference>
<evidence type="ECO:0000256" key="2">
    <source>
        <dbReference type="ARBA" id="ARBA00023125"/>
    </source>
</evidence>
<dbReference type="InterPro" id="IPR011990">
    <property type="entry name" value="TPR-like_helical_dom_sf"/>
</dbReference>
<dbReference type="PANTHER" id="PTHR47691:SF3">
    <property type="entry name" value="HTH-TYPE TRANSCRIPTIONAL REGULATOR RV0890C-RELATED"/>
    <property type="match status" value="1"/>
</dbReference>
<dbReference type="InterPro" id="IPR036388">
    <property type="entry name" value="WH-like_DNA-bd_sf"/>
</dbReference>
<dbReference type="Proteomes" id="UP000622552">
    <property type="component" value="Unassembled WGS sequence"/>
</dbReference>
<dbReference type="Gene3D" id="3.40.50.300">
    <property type="entry name" value="P-loop containing nucleotide triphosphate hydrolases"/>
    <property type="match status" value="1"/>
</dbReference>
<dbReference type="SUPFAM" id="SSF46894">
    <property type="entry name" value="C-terminal effector domain of the bipartite response regulators"/>
    <property type="match status" value="1"/>
</dbReference>
<feature type="domain" description="OmpR/PhoB-type" evidence="4">
    <location>
        <begin position="1"/>
        <end position="85"/>
    </location>
</feature>
<gene>
    <name evidence="5" type="ORF">IW245_004048</name>
</gene>
<proteinExistence type="inferred from homology"/>
<keyword evidence="6" id="KW-1185">Reference proteome</keyword>
<dbReference type="SUPFAM" id="SSF52540">
    <property type="entry name" value="P-loop containing nucleoside triphosphate hydrolases"/>
    <property type="match status" value="1"/>
</dbReference>
<dbReference type="GO" id="GO:0003677">
    <property type="term" value="F:DNA binding"/>
    <property type="evidence" value="ECO:0007669"/>
    <property type="project" value="UniProtKB-UniRule"/>
</dbReference>
<reference evidence="5" key="1">
    <citation type="submission" date="2020-11" db="EMBL/GenBank/DDBJ databases">
        <title>Sequencing the genomes of 1000 actinobacteria strains.</title>
        <authorList>
            <person name="Klenk H.-P."/>
        </authorList>
    </citation>
    <scope>NUCLEOTIDE SEQUENCE</scope>
    <source>
        <strain evidence="5">DSM 45356</strain>
    </source>
</reference>
<dbReference type="SMART" id="SM01043">
    <property type="entry name" value="BTAD"/>
    <property type="match status" value="1"/>
</dbReference>
<evidence type="ECO:0000256" key="1">
    <source>
        <dbReference type="ARBA" id="ARBA00005820"/>
    </source>
</evidence>
<dbReference type="PANTHER" id="PTHR47691">
    <property type="entry name" value="REGULATOR-RELATED"/>
    <property type="match status" value="1"/>
</dbReference>
<evidence type="ECO:0000313" key="5">
    <source>
        <dbReference type="EMBL" id="MBG6137854.1"/>
    </source>
</evidence>
<dbReference type="CDD" id="cd15831">
    <property type="entry name" value="BTAD"/>
    <property type="match status" value="1"/>
</dbReference>
<dbReference type="SMART" id="SM00862">
    <property type="entry name" value="Trans_reg_C"/>
    <property type="match status" value="1"/>
</dbReference>
<dbReference type="InterPro" id="IPR016032">
    <property type="entry name" value="Sig_transdc_resp-reg_C-effctor"/>
</dbReference>
<dbReference type="Pfam" id="PF00931">
    <property type="entry name" value="NB-ARC"/>
    <property type="match status" value="1"/>
</dbReference>
<dbReference type="Gene3D" id="1.10.10.10">
    <property type="entry name" value="Winged helix-like DNA-binding domain superfamily/Winged helix DNA-binding domain"/>
    <property type="match status" value="1"/>
</dbReference>
<feature type="DNA-binding region" description="OmpR/PhoB-type" evidence="3">
    <location>
        <begin position="1"/>
        <end position="85"/>
    </location>
</feature>
<comment type="caution">
    <text evidence="5">The sequence shown here is derived from an EMBL/GenBank/DDBJ whole genome shotgun (WGS) entry which is preliminary data.</text>
</comment>
<sequence length="1045" mass="110567">MSIAILGPLEVEGGTVRGARLRTLLVLLALEPGRVVTAGRLADALWGSEPPAEVTNALQALVSRLRRAVPTLDIRSHPAGYQLRIAPDAVDARRFEALAAAGRAVLDTDPAGALALLREALGLWRGPALADVADADFALAPVARLAELRLAAVEDRVAAELRTEVGPGTVAELEGLVVEHPVRESLTVALIRVLVAVGRPGAALAAFERTRAALADRLGADPSPALAGAHLAVLRAEPAPAPAVTLLTNLRAGLTSFVGRDADLDRVGGLLADARLVTLTGPGGAGKTRLAGEAAARQLGRSPGGVWMVELAPVTDETEVPQTILAALGLREQALHQRRRTSPDPADLVGRLVEGLTGKDMLLVLDNCEHVIDTVAAVTDRLLGECPRLRVLATSREPLGITGETLWPVESLDLPPDADADPGRYAAVRLFADRAAAARPDFALDPGTAPAVVRICRALDGMPLAIELAAARLRSMSVEQVAGRLGDRFRLLTAGSRTALPRHQTLRAVVDWSWELLADDERDLWRSMAVFAGGATLEAVEGVCGGPGAADLVGALVDKSILVPVDGTRYRMLETIREYGLDRLADHGDADRFRRAHATYFLALAEEAESAMRGRDQVFWLARLSEEHDNLHGALRWSIAAGDADIAVRMVAALGWYWGLRGHRVEGSALALDALALPGGPPASRALAHILGALNVAEGTHDAELALSWLNIAADMVAVDSSLRATHPLLRIVGPVRSLFAERDGGTGMADLREVFEDPDPWLAAAARVAHAFVSFNLGLDHETAQADSLASLDTFRRLGDRWGASLALSAVAEHLTRNGDYRAAAEAYAESAQLTGELGAFEDLPQFQTRQSEQWWLAGEPDLAWRTLADARRAAERAGLVEGAVAVELSHGLLAKWEGRLDESRAALERCEALIFSPRVSGQIQALVLAALASLDIAVGDLPAAESRLRLAYSTAMASRDTPVVATVLVTLAELAVAVGDPARAALLLGVADQNLGIRGPVGPDAVAVAEAARAVLGERFAEHYQRGRDRSTHQILTEVTSAA</sequence>
<evidence type="ECO:0000259" key="4">
    <source>
        <dbReference type="PROSITE" id="PS51755"/>
    </source>
</evidence>